<name>A0ABD1N3L8_9FABA</name>
<feature type="region of interest" description="Disordered" evidence="1">
    <location>
        <begin position="1"/>
        <end position="70"/>
    </location>
</feature>
<evidence type="ECO:0008006" key="4">
    <source>
        <dbReference type="Google" id="ProtNLM"/>
    </source>
</evidence>
<feature type="compositionally biased region" description="Basic and acidic residues" evidence="1">
    <location>
        <begin position="29"/>
        <end position="38"/>
    </location>
</feature>
<dbReference type="InterPro" id="IPR042316">
    <property type="entry name" value="IRKI-like"/>
</dbReference>
<dbReference type="PANTHER" id="PTHR31029:SF4">
    <property type="entry name" value="CYCLIN-DEPENDENT KINASE-LIKE PROTEIN"/>
    <property type="match status" value="1"/>
</dbReference>
<evidence type="ECO:0000256" key="1">
    <source>
        <dbReference type="SAM" id="MobiDB-lite"/>
    </source>
</evidence>
<evidence type="ECO:0000313" key="2">
    <source>
        <dbReference type="EMBL" id="KAL2342392.1"/>
    </source>
</evidence>
<feature type="compositionally biased region" description="Low complexity" evidence="1">
    <location>
        <begin position="117"/>
        <end position="128"/>
    </location>
</feature>
<feature type="compositionally biased region" description="Low complexity" evidence="1">
    <location>
        <begin position="1"/>
        <end position="12"/>
    </location>
</feature>
<reference evidence="2 3" key="1">
    <citation type="submission" date="2024-08" db="EMBL/GenBank/DDBJ databases">
        <title>Insights into the chromosomal genome structure of Flemingia macrophylla.</title>
        <authorList>
            <person name="Ding Y."/>
            <person name="Zhao Y."/>
            <person name="Bi W."/>
            <person name="Wu M."/>
            <person name="Zhao G."/>
            <person name="Gong Y."/>
            <person name="Li W."/>
            <person name="Zhang P."/>
        </authorList>
    </citation>
    <scope>NUCLEOTIDE SEQUENCE [LARGE SCALE GENOMIC DNA]</scope>
    <source>
        <strain evidence="2">DYQJB</strain>
        <tissue evidence="2">Leaf</tissue>
    </source>
</reference>
<gene>
    <name evidence="2" type="ORF">Fmac_003677</name>
</gene>
<dbReference type="EMBL" id="JBGMDY010000002">
    <property type="protein sequence ID" value="KAL2342392.1"/>
    <property type="molecule type" value="Genomic_DNA"/>
</dbReference>
<accession>A0ABD1N3L8</accession>
<dbReference type="PANTHER" id="PTHR31029">
    <property type="entry name" value="CYCLIN-DEPENDENT KINASE-LIKE PROTEIN"/>
    <property type="match status" value="1"/>
</dbReference>
<dbReference type="AlphaFoldDB" id="A0ABD1N3L8"/>
<comment type="caution">
    <text evidence="2">The sequence shown here is derived from an EMBL/GenBank/DDBJ whole genome shotgun (WGS) entry which is preliminary data.</text>
</comment>
<keyword evidence="3" id="KW-1185">Reference proteome</keyword>
<organism evidence="2 3">
    <name type="scientific">Flemingia macrophylla</name>
    <dbReference type="NCBI Taxonomy" id="520843"/>
    <lineage>
        <taxon>Eukaryota</taxon>
        <taxon>Viridiplantae</taxon>
        <taxon>Streptophyta</taxon>
        <taxon>Embryophyta</taxon>
        <taxon>Tracheophyta</taxon>
        <taxon>Spermatophyta</taxon>
        <taxon>Magnoliopsida</taxon>
        <taxon>eudicotyledons</taxon>
        <taxon>Gunneridae</taxon>
        <taxon>Pentapetalae</taxon>
        <taxon>rosids</taxon>
        <taxon>fabids</taxon>
        <taxon>Fabales</taxon>
        <taxon>Fabaceae</taxon>
        <taxon>Papilionoideae</taxon>
        <taxon>50 kb inversion clade</taxon>
        <taxon>NPAAA clade</taxon>
        <taxon>indigoferoid/millettioid clade</taxon>
        <taxon>Phaseoleae</taxon>
        <taxon>Flemingia</taxon>
    </lineage>
</organism>
<evidence type="ECO:0000313" key="3">
    <source>
        <dbReference type="Proteomes" id="UP001603857"/>
    </source>
</evidence>
<proteinExistence type="predicted"/>
<dbReference type="Proteomes" id="UP001603857">
    <property type="component" value="Unassembled WGS sequence"/>
</dbReference>
<feature type="region of interest" description="Disordered" evidence="1">
    <location>
        <begin position="111"/>
        <end position="133"/>
    </location>
</feature>
<sequence length="465" mass="52327">MAASSASSSSSKSPPPIPSRHSPQFTPIQEERELDDTRSTPTQHHPPTPIVKHKKKRSESEEDGSVSCNKCRPHSREKIFILPFDHTNTKHSSSLLASPNGIFRSIVSKLTRKSPMSSSSNSSSSQQQDPREEQWKMALAELSHKLLHATRKRDEAILEASRLMHSMGELEKKLNKLELYCHTLKSGLEQCTNTTTTCPSTPPFKPQTTQTTQDTLVVQHFLVCVSEARSSVKLLSRSLTMQLRHMGSKVNEKLSLLLQPYDVKVSFSRNPRTLLFYLEALLNRTFFEDFETTGFQKNACNAVLNPVERCEASLECFNVLRGLTWEEVLSKGTRHFSEDFSRFCDRKMSEIVAMLGWNRAWPEALLQAFFGASKSVWMVHLLANSVHPGLPIFRVDMGVTFDSVYMEDMGGDKASKLVPSVVRIMVAPGFYVFGSAVKCKVLCRYFSNNHHSVSNKEDKGLTPTP</sequence>
<protein>
    <recommendedName>
        <fullName evidence="4">IRK-interacting protein</fullName>
    </recommendedName>
</protein>